<dbReference type="SUPFAM" id="SSF142433">
    <property type="entry name" value="CinA-like"/>
    <property type="match status" value="1"/>
</dbReference>
<dbReference type="EMBL" id="JAVDQF010000001">
    <property type="protein sequence ID" value="MDR6270784.1"/>
    <property type="molecule type" value="Genomic_DNA"/>
</dbReference>
<reference evidence="2 3" key="1">
    <citation type="submission" date="2023-07" db="EMBL/GenBank/DDBJ databases">
        <title>Sequencing the genomes of 1000 actinobacteria strains.</title>
        <authorList>
            <person name="Klenk H.-P."/>
        </authorList>
    </citation>
    <scope>NUCLEOTIDE SEQUENCE [LARGE SCALE GENOMIC DNA]</scope>
    <source>
        <strain evidence="2 3">DSM 14555</strain>
    </source>
</reference>
<dbReference type="Pfam" id="PF02464">
    <property type="entry name" value="CinA"/>
    <property type="match status" value="1"/>
</dbReference>
<evidence type="ECO:0000313" key="2">
    <source>
        <dbReference type="EMBL" id="MDR6270784.1"/>
    </source>
</evidence>
<protein>
    <submittedName>
        <fullName evidence="2">Nicotinamide-nucleotide amidase</fullName>
        <ecNumber evidence="2">3.5.1.42</ecNumber>
    </submittedName>
</protein>
<proteinExistence type="predicted"/>
<dbReference type="Gene3D" id="3.90.950.20">
    <property type="entry name" value="CinA-like"/>
    <property type="match status" value="1"/>
</dbReference>
<organism evidence="2 3">
    <name type="scientific">Arthrobacter russicus</name>
    <dbReference type="NCBI Taxonomy" id="172040"/>
    <lineage>
        <taxon>Bacteria</taxon>
        <taxon>Bacillati</taxon>
        <taxon>Actinomycetota</taxon>
        <taxon>Actinomycetes</taxon>
        <taxon>Micrococcales</taxon>
        <taxon>Micrococcaceae</taxon>
        <taxon>Arthrobacter</taxon>
    </lineage>
</organism>
<dbReference type="NCBIfam" id="TIGR00199">
    <property type="entry name" value="PncC_domain"/>
    <property type="match status" value="1"/>
</dbReference>
<dbReference type="GO" id="GO:0019159">
    <property type="term" value="F:nicotinamide-nucleotide amidase activity"/>
    <property type="evidence" value="ECO:0007669"/>
    <property type="project" value="UniProtKB-EC"/>
</dbReference>
<dbReference type="Proteomes" id="UP001185069">
    <property type="component" value="Unassembled WGS sequence"/>
</dbReference>
<dbReference type="EC" id="3.5.1.42" evidence="2"/>
<keyword evidence="2" id="KW-0378">Hydrolase</keyword>
<comment type="caution">
    <text evidence="2">The sequence shown here is derived from an EMBL/GenBank/DDBJ whole genome shotgun (WGS) entry which is preliminary data.</text>
</comment>
<name>A0ABU1JEC4_9MICC</name>
<sequence length="181" mass="18019">MTGAQVDLPKLVGLLARRGLTLATAESLTGGQLAADLVAVPGVSAVFRGGVVAYQNEVKAALLGVSERLLQERGSVDAGVAGQMALGACSATGARIGLATTGAAGPDPHDGKPVGTVFVAVAFDGVLEVAEHYFDGGRAQIRRLAEKSALALLAAVLAADTGSTASQDSLGKQPGTKQIDG</sequence>
<evidence type="ECO:0000313" key="3">
    <source>
        <dbReference type="Proteomes" id="UP001185069"/>
    </source>
</evidence>
<feature type="domain" description="CinA C-terminal" evidence="1">
    <location>
        <begin position="11"/>
        <end position="156"/>
    </location>
</feature>
<dbReference type="InterPro" id="IPR008136">
    <property type="entry name" value="CinA_C"/>
</dbReference>
<dbReference type="InterPro" id="IPR036653">
    <property type="entry name" value="CinA-like_C"/>
</dbReference>
<keyword evidence="3" id="KW-1185">Reference proteome</keyword>
<evidence type="ECO:0000259" key="1">
    <source>
        <dbReference type="Pfam" id="PF02464"/>
    </source>
</evidence>
<accession>A0ABU1JEC4</accession>
<gene>
    <name evidence="2" type="ORF">JOE69_003022</name>
</gene>
<dbReference type="RefSeq" id="WP_309800076.1">
    <property type="nucleotide sequence ID" value="NZ_BAAAHY010000004.1"/>
</dbReference>